<evidence type="ECO:0000313" key="11">
    <source>
        <dbReference type="Proteomes" id="UP001360424"/>
    </source>
</evidence>
<feature type="binding site" evidence="8">
    <location>
        <position position="64"/>
    </location>
    <ligand>
        <name>S-adenosyl-L-methionine</name>
        <dbReference type="ChEBI" id="CHEBI:59789"/>
    </ligand>
</feature>
<keyword evidence="6 7" id="KW-0694">RNA-binding</keyword>
<evidence type="ECO:0000256" key="8">
    <source>
        <dbReference type="PROSITE-ProRule" id="PRU01026"/>
    </source>
</evidence>
<dbReference type="PROSITE" id="PS51689">
    <property type="entry name" value="SAM_RNA_A_N6_MT"/>
    <property type="match status" value="1"/>
</dbReference>
<feature type="domain" description="Ribosomal RNA adenine methylase transferase N-terminal" evidence="9">
    <location>
        <begin position="23"/>
        <end position="191"/>
    </location>
</feature>
<evidence type="ECO:0000313" key="10">
    <source>
        <dbReference type="EMBL" id="WWR11903.1"/>
    </source>
</evidence>
<evidence type="ECO:0000256" key="5">
    <source>
        <dbReference type="ARBA" id="ARBA00022691"/>
    </source>
</evidence>
<evidence type="ECO:0000256" key="7">
    <source>
        <dbReference type="HAMAP-Rule" id="MF_00607"/>
    </source>
</evidence>
<evidence type="ECO:0000256" key="3">
    <source>
        <dbReference type="ARBA" id="ARBA00022603"/>
    </source>
</evidence>
<dbReference type="InterPro" id="IPR020598">
    <property type="entry name" value="rRNA_Ade_methylase_Trfase_N"/>
</dbReference>
<comment type="caution">
    <text evidence="7 8">Lacks conserved residue(s) required for the propagation of feature annotation.</text>
</comment>
<feature type="binding site" evidence="7 8">
    <location>
        <position position="18"/>
    </location>
    <ligand>
        <name>S-adenosyl-L-methionine</name>
        <dbReference type="ChEBI" id="CHEBI:59789"/>
    </ligand>
</feature>
<accession>A0ABZ2H156</accession>
<dbReference type="Gene3D" id="3.40.50.150">
    <property type="entry name" value="Vaccinia Virus protein VP39"/>
    <property type="match status" value="1"/>
</dbReference>
<organism evidence="10 11">
    <name type="scientific">Candidatus Legionella polyplacis</name>
    <dbReference type="NCBI Taxonomy" id="2005262"/>
    <lineage>
        <taxon>Bacteria</taxon>
        <taxon>Pseudomonadati</taxon>
        <taxon>Pseudomonadota</taxon>
        <taxon>Gammaproteobacteria</taxon>
        <taxon>Legionellales</taxon>
        <taxon>Legionellaceae</taxon>
        <taxon>Legionella</taxon>
    </lineage>
</organism>
<dbReference type="InterPro" id="IPR023165">
    <property type="entry name" value="rRNA_Ade_diMease-like_C"/>
</dbReference>
<feature type="binding site" evidence="7 8">
    <location>
        <position position="106"/>
    </location>
    <ligand>
        <name>S-adenosyl-L-methionine</name>
        <dbReference type="ChEBI" id="CHEBI:59789"/>
    </ligand>
</feature>
<keyword evidence="11" id="KW-1185">Reference proteome</keyword>
<comment type="function">
    <text evidence="7">Specifically dimethylates two adjacent adenosines (A1518 and A1519) in the loop of a conserved hairpin near the 3'-end of 16S rRNA in the 30S particle. May play a critical role in biogenesis of 30S subunits.</text>
</comment>
<dbReference type="PANTHER" id="PTHR11727">
    <property type="entry name" value="DIMETHYLADENOSINE TRANSFERASE"/>
    <property type="match status" value="1"/>
</dbReference>
<dbReference type="InterPro" id="IPR001737">
    <property type="entry name" value="KsgA/Erm"/>
</dbReference>
<evidence type="ECO:0000256" key="2">
    <source>
        <dbReference type="ARBA" id="ARBA00022552"/>
    </source>
</evidence>
<dbReference type="EC" id="2.1.1.182" evidence="7"/>
<sequence length="265" mass="31188">MSKQYRHIYQKKFGQNFLKSKKIIKKILHLLNINPKDKTIEIGPGLGAITKYLLKKLNQLIAIDIDKTIQKPLLKLPYSNKLKLIIKNALDIDYSQWGKNLHIVGNLPYNISIQLLIYLIKYKKFISTMHFMIQKEVALRLIASPSSKKYGQLTIIMQYNYRIQYLFTVKPENFSPKPKVTSSMIKLIPYSHPLSKTTDYLLLNKVIKKAFSTRRKTLLNNFKPILKQQHFIKLQINPKLRPEQIDINDYIKITNFIKKYSIQCH</sequence>
<dbReference type="NCBIfam" id="TIGR00755">
    <property type="entry name" value="ksgA"/>
    <property type="match status" value="1"/>
</dbReference>
<dbReference type="InterPro" id="IPR029063">
    <property type="entry name" value="SAM-dependent_MTases_sf"/>
</dbReference>
<dbReference type="Pfam" id="PF00398">
    <property type="entry name" value="RrnaAD"/>
    <property type="match status" value="1"/>
</dbReference>
<dbReference type="RefSeq" id="WP_338521365.1">
    <property type="nucleotide sequence ID" value="NZ_CP135136.1"/>
</dbReference>
<protein>
    <recommendedName>
        <fullName evidence="7">Ribosomal RNA small subunit methyltransferase A</fullName>
        <ecNumber evidence="7">2.1.1.182</ecNumber>
    </recommendedName>
    <alternativeName>
        <fullName evidence="7">16S rRNA (adenine(1518)-N(6)/adenine(1519)-N(6))-dimethyltransferase</fullName>
    </alternativeName>
    <alternativeName>
        <fullName evidence="7">16S rRNA dimethyladenosine transferase</fullName>
    </alternativeName>
    <alternativeName>
        <fullName evidence="7">16S rRNA dimethylase</fullName>
    </alternativeName>
    <alternativeName>
        <fullName evidence="7">S-adenosylmethionine-6-N', N'-adenosyl(rRNA) dimethyltransferase</fullName>
    </alternativeName>
</protein>
<evidence type="ECO:0000256" key="4">
    <source>
        <dbReference type="ARBA" id="ARBA00022679"/>
    </source>
</evidence>
<dbReference type="Gene3D" id="1.10.8.100">
    <property type="entry name" value="Ribosomal RNA adenine dimethylase-like, domain 2"/>
    <property type="match status" value="1"/>
</dbReference>
<dbReference type="EMBL" id="CP135136">
    <property type="protein sequence ID" value="WWR11903.1"/>
    <property type="molecule type" value="Genomic_DNA"/>
</dbReference>
<feature type="binding site" evidence="7 8">
    <location>
        <position position="16"/>
    </location>
    <ligand>
        <name>S-adenosyl-L-methionine</name>
        <dbReference type="ChEBI" id="CHEBI:59789"/>
    </ligand>
</feature>
<dbReference type="HAMAP" id="MF_00607">
    <property type="entry name" value="16SrRNA_methyltr_A"/>
    <property type="match status" value="1"/>
</dbReference>
<dbReference type="SUPFAM" id="SSF53335">
    <property type="entry name" value="S-adenosyl-L-methionine-dependent methyltransferases"/>
    <property type="match status" value="1"/>
</dbReference>
<proteinExistence type="inferred from homology"/>
<keyword evidence="3 7" id="KW-0489">Methyltransferase</keyword>
<dbReference type="GO" id="GO:0052908">
    <property type="term" value="F:16S rRNA (adenine(1518)-N(6)/adenine(1519)-N(6))-dimethyltransferase activity"/>
    <property type="evidence" value="ECO:0007669"/>
    <property type="project" value="UniProtKB-EC"/>
</dbReference>
<keyword evidence="5 7" id="KW-0949">S-adenosyl-L-methionine</keyword>
<keyword evidence="1 7" id="KW-0963">Cytoplasm</keyword>
<dbReference type="InterPro" id="IPR011530">
    <property type="entry name" value="rRNA_adenine_dimethylase"/>
</dbReference>
<dbReference type="SMART" id="SM00650">
    <property type="entry name" value="rADc"/>
    <property type="match status" value="1"/>
</dbReference>
<evidence type="ECO:0000256" key="1">
    <source>
        <dbReference type="ARBA" id="ARBA00022490"/>
    </source>
</evidence>
<comment type="similarity">
    <text evidence="7">Belongs to the class I-like SAM-binding methyltransferase superfamily. rRNA adenine N(6)-methyltransferase family. RsmA subfamily.</text>
</comment>
<keyword evidence="2 7" id="KW-0698">rRNA processing</keyword>
<reference evidence="10" key="1">
    <citation type="submission" date="2023-09" db="EMBL/GenBank/DDBJ databases">
        <title>Genomes of two closely related lineages of the louse Polyplax serrata with different host specificities.</title>
        <authorList>
            <person name="Martinu J."/>
            <person name="Tarabai H."/>
            <person name="Stefka J."/>
            <person name="Hypsa V."/>
        </authorList>
    </citation>
    <scope>NUCLEOTIDE SEQUENCE [LARGE SCALE GENOMIC DNA]</scope>
    <source>
        <strain evidence="10">HR10_N</strain>
    </source>
</reference>
<keyword evidence="4 7" id="KW-0808">Transferase</keyword>
<comment type="subcellular location">
    <subcellularLocation>
        <location evidence="7">Cytoplasm</location>
    </subcellularLocation>
</comment>
<evidence type="ECO:0000256" key="6">
    <source>
        <dbReference type="ARBA" id="ARBA00022884"/>
    </source>
</evidence>
<feature type="binding site" evidence="7 8">
    <location>
        <position position="43"/>
    </location>
    <ligand>
        <name>S-adenosyl-L-methionine</name>
        <dbReference type="ChEBI" id="CHEBI:59789"/>
    </ligand>
</feature>
<name>A0ABZ2H156_9GAMM</name>
<dbReference type="Proteomes" id="UP001360424">
    <property type="component" value="Chromosome"/>
</dbReference>
<gene>
    <name evidence="7 10" type="primary">rsmA</name>
    <name evidence="7" type="synonym">ksgA</name>
    <name evidence="10" type="ORF">RQL38_01925</name>
</gene>
<comment type="catalytic activity">
    <reaction evidence="7">
        <text>adenosine(1518)/adenosine(1519) in 16S rRNA + 4 S-adenosyl-L-methionine = N(6)-dimethyladenosine(1518)/N(6)-dimethyladenosine(1519) in 16S rRNA + 4 S-adenosyl-L-homocysteine + 4 H(+)</text>
        <dbReference type="Rhea" id="RHEA:19609"/>
        <dbReference type="Rhea" id="RHEA-COMP:10232"/>
        <dbReference type="Rhea" id="RHEA-COMP:10233"/>
        <dbReference type="ChEBI" id="CHEBI:15378"/>
        <dbReference type="ChEBI" id="CHEBI:57856"/>
        <dbReference type="ChEBI" id="CHEBI:59789"/>
        <dbReference type="ChEBI" id="CHEBI:74411"/>
        <dbReference type="ChEBI" id="CHEBI:74493"/>
        <dbReference type="EC" id="2.1.1.182"/>
    </reaction>
</comment>
<evidence type="ECO:0000259" key="9">
    <source>
        <dbReference type="SMART" id="SM00650"/>
    </source>
</evidence>
<dbReference type="PANTHER" id="PTHR11727:SF7">
    <property type="entry name" value="DIMETHYLADENOSINE TRANSFERASE-RELATED"/>
    <property type="match status" value="1"/>
</dbReference>